<evidence type="ECO:0000256" key="1">
    <source>
        <dbReference type="SAM" id="MobiDB-lite"/>
    </source>
</evidence>
<evidence type="ECO:0000313" key="4">
    <source>
        <dbReference type="Proteomes" id="UP001152797"/>
    </source>
</evidence>
<name>A0A9P1BPQ6_9DINO</name>
<feature type="region of interest" description="Disordered" evidence="1">
    <location>
        <begin position="470"/>
        <end position="491"/>
    </location>
</feature>
<feature type="compositionally biased region" description="Polar residues" evidence="1">
    <location>
        <begin position="474"/>
        <end position="491"/>
    </location>
</feature>
<proteinExistence type="predicted"/>
<organism evidence="2">
    <name type="scientific">Cladocopium goreaui</name>
    <dbReference type="NCBI Taxonomy" id="2562237"/>
    <lineage>
        <taxon>Eukaryota</taxon>
        <taxon>Sar</taxon>
        <taxon>Alveolata</taxon>
        <taxon>Dinophyceae</taxon>
        <taxon>Suessiales</taxon>
        <taxon>Symbiodiniaceae</taxon>
        <taxon>Cladocopium</taxon>
    </lineage>
</organism>
<reference evidence="3 4" key="2">
    <citation type="submission" date="2024-05" db="EMBL/GenBank/DDBJ databases">
        <authorList>
            <person name="Chen Y."/>
            <person name="Shah S."/>
            <person name="Dougan E. K."/>
            <person name="Thang M."/>
            <person name="Chan C."/>
        </authorList>
    </citation>
    <scope>NUCLEOTIDE SEQUENCE [LARGE SCALE GENOMIC DNA]</scope>
</reference>
<protein>
    <submittedName>
        <fullName evidence="2">Uncharacterized protein</fullName>
    </submittedName>
</protein>
<dbReference type="AlphaFoldDB" id="A0A9P1BPQ6"/>
<reference evidence="2" key="1">
    <citation type="submission" date="2022-10" db="EMBL/GenBank/DDBJ databases">
        <authorList>
            <person name="Chen Y."/>
            <person name="Dougan E. K."/>
            <person name="Chan C."/>
            <person name="Rhodes N."/>
            <person name="Thang M."/>
        </authorList>
    </citation>
    <scope>NUCLEOTIDE SEQUENCE</scope>
</reference>
<dbReference type="EMBL" id="CAMXCT020000324">
    <property type="protein sequence ID" value="CAL1130517.1"/>
    <property type="molecule type" value="Genomic_DNA"/>
</dbReference>
<comment type="caution">
    <text evidence="2">The sequence shown here is derived from an EMBL/GenBank/DDBJ whole genome shotgun (WGS) entry which is preliminary data.</text>
</comment>
<evidence type="ECO:0000313" key="2">
    <source>
        <dbReference type="EMBL" id="CAI3977142.1"/>
    </source>
</evidence>
<dbReference type="EMBL" id="CAMXCT010000324">
    <property type="protein sequence ID" value="CAI3977142.1"/>
    <property type="molecule type" value="Genomic_DNA"/>
</dbReference>
<keyword evidence="4" id="KW-1185">Reference proteome</keyword>
<dbReference type="EMBL" id="CAMXCT030000324">
    <property type="protein sequence ID" value="CAL4764454.1"/>
    <property type="molecule type" value="Genomic_DNA"/>
</dbReference>
<sequence>MPKFITHEPLANNWFNMNHTTGSGHLQPWATPLTNREDVLLLLVDRMEKDYLALSPKMRKAYGKDVEALQRVCAAFLAAKERYQELVPAAFFERTMQDIKNALSKQLLDATWGQTELNFQQDLQKLSNWAQTFDLFSQQQAMMDFKYLNDRYVKGKERVETLLLEKHKLLAHESLIMGLSPIVEMQEQLGSDGLTVLIFDCTLWPQRAMAVDEAVQICQSVSSGNPRTVCWFMLPQWHSSTAKCTVLKNRRLVEDKVVACMDVYEVAVNFADSAHGGLAAMVSQGASNTNVWAKSRALLGSISGVERARVNELVNPEPEKPLAPHWRVQQRGVAATKSVLLQLLDGMTSGLNFPVLVVDLLPSRFCEWSSACWEIQKDNLLGTNLDLDLRFLALYHNDDSVHLTSAKECLVGRAMGQWWDRSNEAGPRSRENTRIADMVAEKFKDTHSDSLKKMTDELEEQQVIQTALKGVGNPSATPGTSEGQQCPRTSASPEWCGDFPWNFRKRMSHTGISIADFEGGNSVDACAVLAREPQLRVCFTTLGNMWILNKGDAAVTLSAGELFGFNLGSYVEIPTATAAAATDSLPWCLGDDKSLVSLVKTENGQTTKVISSVAELMCNITKERGITEMRLVDHDMQPMLKARSLTNRF</sequence>
<gene>
    <name evidence="2" type="ORF">C1SCF055_LOCUS5308</name>
</gene>
<accession>A0A9P1BPQ6</accession>
<evidence type="ECO:0000313" key="3">
    <source>
        <dbReference type="EMBL" id="CAL4764454.1"/>
    </source>
</evidence>
<dbReference type="Proteomes" id="UP001152797">
    <property type="component" value="Unassembled WGS sequence"/>
</dbReference>